<sequence length="402" mass="45900">MPTVKIGNNKQFSDSEIVSEQTDHLADSAEMDHLADGIQQDVFLTHDKLPHFEAVLLEEMEPTPVADILYCHAVLSFDEHDEINEMPYRREKAMKLFTKIRQQPDKITVFCHALEQSKCNKAVEYIRNSTSNGPLHSPAISAVKCVRFNFRKNLEYSKDCARKKKLLDYLEINGFRVTRTGELVPKESYIIKTGIRNGKPWCDCILECIKQTDIVFLKVLVGRLEKRRNKGREGVDLQFDVKMMKDMKDFLLEDLEPVSISHVLLEEEAFSVDDHDAVENTKGRRKKAEALCGILLRDGSELTMESFLYAINYEFSQLNINPDFHAEVLSSHVMVRSISLGSVVLRLIALTGDACKMLFDENGKKMKTLIETFLRFSNIKEDMIKGNIKVTVSVPEEETGSK</sequence>
<proteinExistence type="predicted"/>
<protein>
    <recommendedName>
        <fullName evidence="3">CARD domain-containing protein</fullName>
    </recommendedName>
</protein>
<evidence type="ECO:0000313" key="2">
    <source>
        <dbReference type="Proteomes" id="UP000005408"/>
    </source>
</evidence>
<evidence type="ECO:0008006" key="3">
    <source>
        <dbReference type="Google" id="ProtNLM"/>
    </source>
</evidence>
<dbReference type="EnsemblMetazoa" id="G27058.3">
    <property type="protein sequence ID" value="G27058.3:cds"/>
    <property type="gene ID" value="G27058"/>
</dbReference>
<accession>A0A8W8L973</accession>
<reference evidence="1" key="1">
    <citation type="submission" date="2022-08" db="UniProtKB">
        <authorList>
            <consortium name="EnsemblMetazoa"/>
        </authorList>
    </citation>
    <scope>IDENTIFICATION</scope>
    <source>
        <strain evidence="1">05x7-T-G4-1.051#20</strain>
    </source>
</reference>
<evidence type="ECO:0000313" key="1">
    <source>
        <dbReference type="EnsemblMetazoa" id="G27058.3:cds"/>
    </source>
</evidence>
<organism evidence="1 2">
    <name type="scientific">Magallana gigas</name>
    <name type="common">Pacific oyster</name>
    <name type="synonym">Crassostrea gigas</name>
    <dbReference type="NCBI Taxonomy" id="29159"/>
    <lineage>
        <taxon>Eukaryota</taxon>
        <taxon>Metazoa</taxon>
        <taxon>Spiralia</taxon>
        <taxon>Lophotrochozoa</taxon>
        <taxon>Mollusca</taxon>
        <taxon>Bivalvia</taxon>
        <taxon>Autobranchia</taxon>
        <taxon>Pteriomorphia</taxon>
        <taxon>Ostreida</taxon>
        <taxon>Ostreoidea</taxon>
        <taxon>Ostreidae</taxon>
        <taxon>Magallana</taxon>
    </lineage>
</organism>
<dbReference type="Proteomes" id="UP000005408">
    <property type="component" value="Unassembled WGS sequence"/>
</dbReference>
<name>A0A8W8L973_MAGGI</name>
<dbReference type="AlphaFoldDB" id="A0A8W8L973"/>
<dbReference type="CDD" id="cd01671">
    <property type="entry name" value="CARD"/>
    <property type="match status" value="2"/>
</dbReference>
<dbReference type="InterPro" id="IPR011029">
    <property type="entry name" value="DEATH-like_dom_sf"/>
</dbReference>
<keyword evidence="2" id="KW-1185">Reference proteome</keyword>
<dbReference type="SUPFAM" id="SSF47986">
    <property type="entry name" value="DEATH domain"/>
    <property type="match status" value="2"/>
</dbReference>
<dbReference type="Gene3D" id="1.10.533.10">
    <property type="entry name" value="Death Domain, Fas"/>
    <property type="match status" value="2"/>
</dbReference>